<dbReference type="Proteomes" id="UP001239522">
    <property type="component" value="Chromosome"/>
</dbReference>
<dbReference type="InterPro" id="IPR011059">
    <property type="entry name" value="Metal-dep_hydrolase_composite"/>
</dbReference>
<dbReference type="SUPFAM" id="SSF51556">
    <property type="entry name" value="Metallo-dependent hydrolases"/>
    <property type="match status" value="1"/>
</dbReference>
<keyword evidence="1" id="KW-0378">Hydrolase</keyword>
<accession>A0ABY9HU28</accession>
<proteinExistence type="predicted"/>
<name>A0ABY9HU28_9ACTN</name>
<dbReference type="RefSeq" id="WP_306059733.1">
    <property type="nucleotide sequence ID" value="NZ_CP120997.1"/>
</dbReference>
<dbReference type="Gene3D" id="2.30.40.10">
    <property type="entry name" value="Urease, subunit C, domain 1"/>
    <property type="match status" value="1"/>
</dbReference>
<dbReference type="PANTHER" id="PTHR43794:SF11">
    <property type="entry name" value="AMIDOHYDROLASE-RELATED DOMAIN-CONTAINING PROTEIN"/>
    <property type="match status" value="1"/>
</dbReference>
<dbReference type="Pfam" id="PF01979">
    <property type="entry name" value="Amidohydro_1"/>
    <property type="match status" value="1"/>
</dbReference>
<dbReference type="SUPFAM" id="SSF51338">
    <property type="entry name" value="Composite domain of metallo-dependent hydrolases"/>
    <property type="match status" value="1"/>
</dbReference>
<dbReference type="InterPro" id="IPR006680">
    <property type="entry name" value="Amidohydro-rel"/>
</dbReference>
<feature type="domain" description="Amidohydrolase-related" evidence="2">
    <location>
        <begin position="110"/>
        <end position="434"/>
    </location>
</feature>
<dbReference type="InterPro" id="IPR032466">
    <property type="entry name" value="Metal_Hydrolase"/>
</dbReference>
<evidence type="ECO:0000313" key="3">
    <source>
        <dbReference type="EMBL" id="WLQ37483.1"/>
    </source>
</evidence>
<sequence length="487" mass="53297">MRTRISARFVVGHDGSDHVVHENGAVVYEDDTVIHVGHGFEGRVDVERDEGLALVGPGFVDLNALGDIDHAVFDTYQDDALATGQRWSQSYLERRHEVFSREEEAFKRRYAFGQLLLNGITTALPIASEISKEWAETYEEMADAAEAAVELGLRVYLGPSYRSAVPVVDARGRTLLHHEPRLGEAGLDGAARFVADFDGSGHGLVRGMLAPSRIETVDPALLRRTRDLGDELRCPVRLHAGQTVFEVGLLREAHGRRPIELLHDIGFLGPRTLIPHAWAVAGHSELPVPGDDLGLLSDSGTTVIFCPMAVARYAVVLESFDRYLAHGIRMAMGTDTAPPDMIRAMDTGMVLTKAVERRRSAGSCRDLYHAATVGGADALGRPDLGRLAEGTRADITVVDLSGARTGPVDDPIRTLVLAANGRDVRTVVVNGRTVVDEGALLGARHDDRERAQAYLDRYRAGYTERDHLGRTEQELFPPTYRIRRAAP</sequence>
<dbReference type="Gene3D" id="3.20.20.140">
    <property type="entry name" value="Metal-dependent hydrolases"/>
    <property type="match status" value="1"/>
</dbReference>
<evidence type="ECO:0000256" key="1">
    <source>
        <dbReference type="ARBA" id="ARBA00022801"/>
    </source>
</evidence>
<dbReference type="PANTHER" id="PTHR43794">
    <property type="entry name" value="AMINOHYDROLASE SSNA-RELATED"/>
    <property type="match status" value="1"/>
</dbReference>
<organism evidence="3 4">
    <name type="scientific">Streptomyces castrisilvae</name>
    <dbReference type="NCBI Taxonomy" id="3033811"/>
    <lineage>
        <taxon>Bacteria</taxon>
        <taxon>Bacillati</taxon>
        <taxon>Actinomycetota</taxon>
        <taxon>Actinomycetes</taxon>
        <taxon>Kitasatosporales</taxon>
        <taxon>Streptomycetaceae</taxon>
        <taxon>Streptomyces</taxon>
    </lineage>
</organism>
<protein>
    <submittedName>
        <fullName evidence="3">Chlorohydrolase family protein</fullName>
    </submittedName>
</protein>
<dbReference type="InterPro" id="IPR050287">
    <property type="entry name" value="MTA/SAH_deaminase"/>
</dbReference>
<reference evidence="3 4" key="1">
    <citation type="submission" date="2023-03" db="EMBL/GenBank/DDBJ databases">
        <title>Isolation and description of six Streptomyces strains from soil environments, able to metabolize different microbial glucans.</title>
        <authorList>
            <person name="Widen T."/>
            <person name="Larsbrink J."/>
        </authorList>
    </citation>
    <scope>NUCLEOTIDE SEQUENCE [LARGE SCALE GENOMIC DNA]</scope>
    <source>
        <strain evidence="3 4">Mut1</strain>
    </source>
</reference>
<evidence type="ECO:0000313" key="4">
    <source>
        <dbReference type="Proteomes" id="UP001239522"/>
    </source>
</evidence>
<gene>
    <name evidence="3" type="ORF">P8A18_30370</name>
</gene>
<evidence type="ECO:0000259" key="2">
    <source>
        <dbReference type="Pfam" id="PF01979"/>
    </source>
</evidence>
<keyword evidence="4" id="KW-1185">Reference proteome</keyword>
<dbReference type="EMBL" id="CP120997">
    <property type="protein sequence ID" value="WLQ37483.1"/>
    <property type="molecule type" value="Genomic_DNA"/>
</dbReference>
<dbReference type="NCBIfam" id="NF004801">
    <property type="entry name" value="PRK06151.1"/>
    <property type="match status" value="1"/>
</dbReference>